<reference evidence="5 6" key="1">
    <citation type="submission" date="2018-10" db="EMBL/GenBank/DDBJ databases">
        <title>Streptococcus hillyeri sp. nov., isolated from equine tracheal sample.</title>
        <authorList>
            <person name="Macfadyen A.C."/>
            <person name="Waller A."/>
            <person name="Paterson G.K."/>
        </authorList>
    </citation>
    <scope>NUCLEOTIDE SEQUENCE [LARGE SCALE GENOMIC DNA]</scope>
    <source>
        <strain evidence="5 6">28462</strain>
    </source>
</reference>
<dbReference type="SUPFAM" id="SSF53850">
    <property type="entry name" value="Periplasmic binding protein-like II"/>
    <property type="match status" value="1"/>
</dbReference>
<comment type="caution">
    <text evidence="5">The sequence shown here is derived from an EMBL/GenBank/DDBJ whole genome shotgun (WGS) entry which is preliminary data.</text>
</comment>
<dbReference type="Gene3D" id="3.40.190.10">
    <property type="entry name" value="Periplasmic binding protein-like II"/>
    <property type="match status" value="2"/>
</dbReference>
<dbReference type="PROSITE" id="PS51257">
    <property type="entry name" value="PROKAR_LIPOPROTEIN"/>
    <property type="match status" value="1"/>
</dbReference>
<dbReference type="InterPro" id="IPR001638">
    <property type="entry name" value="Solute-binding_3/MltF_N"/>
</dbReference>
<dbReference type="Proteomes" id="UP000279194">
    <property type="component" value="Unassembled WGS sequence"/>
</dbReference>
<protein>
    <submittedName>
        <fullName evidence="5">Amino acid ABC transporter substrate-binding protein</fullName>
    </submittedName>
</protein>
<keyword evidence="6" id="KW-1185">Reference proteome</keyword>
<dbReference type="OrthoDB" id="9774451at2"/>
<dbReference type="SMART" id="SM00062">
    <property type="entry name" value="PBPb"/>
    <property type="match status" value="1"/>
</dbReference>
<evidence type="ECO:0000256" key="2">
    <source>
        <dbReference type="SAM" id="SignalP"/>
    </source>
</evidence>
<name>A0A3L9DT51_9STRE</name>
<dbReference type="EMBL" id="RCVM01000012">
    <property type="protein sequence ID" value="RLY02809.1"/>
    <property type="molecule type" value="Genomic_DNA"/>
</dbReference>
<dbReference type="PANTHER" id="PTHR35936:SF17">
    <property type="entry name" value="ARGININE-BINDING EXTRACELLULAR PROTEIN ARTP"/>
    <property type="match status" value="1"/>
</dbReference>
<feature type="chain" id="PRO_5038884447" evidence="2">
    <location>
        <begin position="20"/>
        <end position="270"/>
    </location>
</feature>
<dbReference type="GO" id="GO:0016020">
    <property type="term" value="C:membrane"/>
    <property type="evidence" value="ECO:0007669"/>
    <property type="project" value="InterPro"/>
</dbReference>
<proteinExistence type="predicted"/>
<evidence type="ECO:0000256" key="1">
    <source>
        <dbReference type="ARBA" id="ARBA00022729"/>
    </source>
</evidence>
<accession>A0A3L9DT51</accession>
<dbReference type="SMART" id="SM00079">
    <property type="entry name" value="PBPe"/>
    <property type="match status" value="1"/>
</dbReference>
<evidence type="ECO:0000313" key="5">
    <source>
        <dbReference type="EMBL" id="RLY02809.1"/>
    </source>
</evidence>
<feature type="domain" description="Solute-binding protein family 3/N-terminal" evidence="3">
    <location>
        <begin position="39"/>
        <end position="267"/>
    </location>
</feature>
<gene>
    <name evidence="5" type="ORF">EAF07_06860</name>
</gene>
<dbReference type="InterPro" id="IPR001320">
    <property type="entry name" value="Iontro_rcpt_C"/>
</dbReference>
<dbReference type="GO" id="GO:0015276">
    <property type="term" value="F:ligand-gated monoatomic ion channel activity"/>
    <property type="evidence" value="ECO:0007669"/>
    <property type="project" value="InterPro"/>
</dbReference>
<dbReference type="PANTHER" id="PTHR35936">
    <property type="entry name" value="MEMBRANE-BOUND LYTIC MUREIN TRANSGLYCOSYLASE F"/>
    <property type="match status" value="1"/>
</dbReference>
<evidence type="ECO:0000259" key="4">
    <source>
        <dbReference type="SMART" id="SM00079"/>
    </source>
</evidence>
<organism evidence="5 6">
    <name type="scientific">Streptococcus hillyeri</name>
    <dbReference type="NCBI Taxonomy" id="2282420"/>
    <lineage>
        <taxon>Bacteria</taxon>
        <taxon>Bacillati</taxon>
        <taxon>Bacillota</taxon>
        <taxon>Bacilli</taxon>
        <taxon>Lactobacillales</taxon>
        <taxon>Streptococcaceae</taxon>
        <taxon>Streptococcus</taxon>
    </lineage>
</organism>
<evidence type="ECO:0000259" key="3">
    <source>
        <dbReference type="SMART" id="SM00062"/>
    </source>
</evidence>
<feature type="signal peptide" evidence="2">
    <location>
        <begin position="1"/>
        <end position="19"/>
    </location>
</feature>
<sequence length="270" mass="28866">MKKLLTYVMAGFLALTLSACGSSSSKEDTSLKDVQDKGKLVVALSPDYAPFEFKTLVDGKDTIVGADVEIAKAIADKLGVEVELSPMSFNNVLASLSSKKADIAISGISATEERAKTFDFSDVYYNAKNIVLIKKENLEKYNTAASLSGKSIGAQKGSIQEPIVTEQLSEGHLVSLVQVTEMINELKTGKLDAVVLEETIAKGYVSQNDDLVIAEIPLKEDDSEPGSAVAMAKGSESLKKAVNEVIEELKASGKIDTFVQEAYELSLSAE</sequence>
<keyword evidence="1 2" id="KW-0732">Signal</keyword>
<dbReference type="Pfam" id="PF00497">
    <property type="entry name" value="SBP_bac_3"/>
    <property type="match status" value="1"/>
</dbReference>
<dbReference type="RefSeq" id="WP_121835851.1">
    <property type="nucleotide sequence ID" value="NZ_CP163513.1"/>
</dbReference>
<feature type="domain" description="Ionotropic glutamate receptor C-terminal" evidence="4">
    <location>
        <begin position="39"/>
        <end position="265"/>
    </location>
</feature>
<dbReference type="AlphaFoldDB" id="A0A3L9DT51"/>
<evidence type="ECO:0000313" key="6">
    <source>
        <dbReference type="Proteomes" id="UP000279194"/>
    </source>
</evidence>